<evidence type="ECO:0000256" key="1">
    <source>
        <dbReference type="SAM" id="MobiDB-lite"/>
    </source>
</evidence>
<keyword evidence="3" id="KW-1185">Reference proteome</keyword>
<gene>
    <name evidence="2" type="ORF">SNE40_010693</name>
</gene>
<feature type="compositionally biased region" description="Acidic residues" evidence="1">
    <location>
        <begin position="1"/>
        <end position="15"/>
    </location>
</feature>
<organism evidence="2 3">
    <name type="scientific">Patella caerulea</name>
    <name type="common">Rayed Mediterranean limpet</name>
    <dbReference type="NCBI Taxonomy" id="87958"/>
    <lineage>
        <taxon>Eukaryota</taxon>
        <taxon>Metazoa</taxon>
        <taxon>Spiralia</taxon>
        <taxon>Lophotrochozoa</taxon>
        <taxon>Mollusca</taxon>
        <taxon>Gastropoda</taxon>
        <taxon>Patellogastropoda</taxon>
        <taxon>Patelloidea</taxon>
        <taxon>Patellidae</taxon>
        <taxon>Patella</taxon>
    </lineage>
</organism>
<protein>
    <submittedName>
        <fullName evidence="2">Uncharacterized protein</fullName>
    </submittedName>
</protein>
<dbReference type="EMBL" id="JAZGQO010000007">
    <property type="protein sequence ID" value="KAK6183164.1"/>
    <property type="molecule type" value="Genomic_DNA"/>
</dbReference>
<accession>A0AAN8PV05</accession>
<proteinExistence type="predicted"/>
<feature type="compositionally biased region" description="Basic and acidic residues" evidence="1">
    <location>
        <begin position="79"/>
        <end position="111"/>
    </location>
</feature>
<dbReference type="AlphaFoldDB" id="A0AAN8PV05"/>
<name>A0AAN8PV05_PATCE</name>
<evidence type="ECO:0000313" key="2">
    <source>
        <dbReference type="EMBL" id="KAK6183164.1"/>
    </source>
</evidence>
<dbReference type="Proteomes" id="UP001347796">
    <property type="component" value="Unassembled WGS sequence"/>
</dbReference>
<feature type="compositionally biased region" description="Polar residues" evidence="1">
    <location>
        <begin position="28"/>
        <end position="51"/>
    </location>
</feature>
<evidence type="ECO:0000313" key="3">
    <source>
        <dbReference type="Proteomes" id="UP001347796"/>
    </source>
</evidence>
<feature type="region of interest" description="Disordered" evidence="1">
    <location>
        <begin position="1"/>
        <end position="148"/>
    </location>
</feature>
<reference evidence="2 3" key="1">
    <citation type="submission" date="2024-01" db="EMBL/GenBank/DDBJ databases">
        <title>The genome of the rayed Mediterranean limpet Patella caerulea (Linnaeus, 1758).</title>
        <authorList>
            <person name="Anh-Thu Weber A."/>
            <person name="Halstead-Nussloch G."/>
        </authorList>
    </citation>
    <scope>NUCLEOTIDE SEQUENCE [LARGE SCALE GENOMIC DNA]</scope>
    <source>
        <strain evidence="2">AATW-2023a</strain>
        <tissue evidence="2">Whole specimen</tissue>
    </source>
</reference>
<comment type="caution">
    <text evidence="2">The sequence shown here is derived from an EMBL/GenBank/DDBJ whole genome shotgun (WGS) entry which is preliminary data.</text>
</comment>
<sequence length="148" mass="16709">MITKDDEEPEADFEVVDPVTELDPYPSKRNTQSDLKIFQTVESPVSSSPADISTDEILNSPAVDSSDEWVLTVDEENSDSDKSQNNDNNCTDRNKAEENIRSRKRDINKCKKCERKRQRQAGDAYTGSRGQEAIPKQNVITKKKKCIA</sequence>